<organism evidence="1 2">
    <name type="scientific">Legionella nautarum</name>
    <dbReference type="NCBI Taxonomy" id="45070"/>
    <lineage>
        <taxon>Bacteria</taxon>
        <taxon>Pseudomonadati</taxon>
        <taxon>Pseudomonadota</taxon>
        <taxon>Gammaproteobacteria</taxon>
        <taxon>Legionellales</taxon>
        <taxon>Legionellaceae</taxon>
        <taxon>Legionella</taxon>
    </lineage>
</organism>
<dbReference type="STRING" id="45070.Lnau_1545"/>
<dbReference type="PATRIC" id="fig|45070.6.peg.1617"/>
<dbReference type="Proteomes" id="UP000054725">
    <property type="component" value="Unassembled WGS sequence"/>
</dbReference>
<proteinExistence type="predicted"/>
<dbReference type="EMBL" id="LNYO01000013">
    <property type="protein sequence ID" value="KTD36561.1"/>
    <property type="molecule type" value="Genomic_DNA"/>
</dbReference>
<protein>
    <submittedName>
        <fullName evidence="1">Uncharacterized protein</fullName>
    </submittedName>
</protein>
<accession>A0A0W0WW89</accession>
<dbReference type="AlphaFoldDB" id="A0A0W0WW89"/>
<reference evidence="1 2" key="1">
    <citation type="submission" date="2015-11" db="EMBL/GenBank/DDBJ databases">
        <title>Genomic analysis of 38 Legionella species identifies large and diverse effector repertoires.</title>
        <authorList>
            <person name="Burstein D."/>
            <person name="Amaro F."/>
            <person name="Zusman T."/>
            <person name="Lifshitz Z."/>
            <person name="Cohen O."/>
            <person name="Gilbert J.A."/>
            <person name="Pupko T."/>
            <person name="Shuman H.A."/>
            <person name="Segal G."/>
        </authorList>
    </citation>
    <scope>NUCLEOTIDE SEQUENCE [LARGE SCALE GENOMIC DNA]</scope>
    <source>
        <strain evidence="1 2">ATCC 49506</strain>
    </source>
</reference>
<gene>
    <name evidence="1" type="ORF">Lnau_1545</name>
</gene>
<evidence type="ECO:0000313" key="1">
    <source>
        <dbReference type="EMBL" id="KTD36561.1"/>
    </source>
</evidence>
<sequence>MNWMHFLNLRKIILFSIFVLLVGCHSIGPRQISLDRGRYNDIVRETDETQFLKNIVRLRYVEPTYFLKVTGVTSSYTLNSTVTSDPNGSWTGGVNGGTRSSITTWAMGVTPTLSYSDSPTISYSPLDDAEFIGALLKPISFRDVILLFHGGIHDSRLIFRLVFDQVGRFDNISFSTSAGYLRVSRSYDAQFNQYLLFIKTMHQLIKNKELSITPINYQKELGLLLHFYNGNSPGSAKLKKLLHLKSKSSDIALFNEGFAANAADRQGEVAISPRTERNIAFVNFRSVYGVLTFLSNSVQVPAADLKKCRSYITTYEDGTPYDWRKVMKGLMTIYSSRELPRNAFVRTKFNGYWFYISNSDLASKRTFTLASRLLILTAGRDNSPAQNSPLLTLPVR</sequence>
<comment type="caution">
    <text evidence="1">The sequence shown here is derived from an EMBL/GenBank/DDBJ whole genome shotgun (WGS) entry which is preliminary data.</text>
</comment>
<evidence type="ECO:0000313" key="2">
    <source>
        <dbReference type="Proteomes" id="UP000054725"/>
    </source>
</evidence>
<name>A0A0W0WW89_9GAMM</name>
<keyword evidence="2" id="KW-1185">Reference proteome</keyword>